<dbReference type="InterPro" id="IPR038765">
    <property type="entry name" value="Papain-like_cys_pep_sf"/>
</dbReference>
<evidence type="ECO:0000313" key="4">
    <source>
        <dbReference type="EMBL" id="CEA01949.1"/>
    </source>
</evidence>
<dbReference type="EMBL" id="LN483074">
    <property type="protein sequence ID" value="CEA01949.1"/>
    <property type="molecule type" value="Genomic_DNA"/>
</dbReference>
<dbReference type="Gene3D" id="3.10.620.30">
    <property type="match status" value="1"/>
</dbReference>
<evidence type="ECO:0000256" key="1">
    <source>
        <dbReference type="SAM" id="MobiDB-lite"/>
    </source>
</evidence>
<dbReference type="InterPro" id="IPR001119">
    <property type="entry name" value="SLH_dom"/>
</dbReference>
<feature type="region of interest" description="Disordered" evidence="1">
    <location>
        <begin position="844"/>
        <end position="868"/>
    </location>
</feature>
<keyword evidence="4" id="KW-0378">Hydrolase</keyword>
<keyword evidence="4" id="KW-0624">Polysaccharide degradation</keyword>
<dbReference type="GO" id="GO:0016798">
    <property type="term" value="F:hydrolase activity, acting on glycosyl bonds"/>
    <property type="evidence" value="ECO:0007669"/>
    <property type="project" value="UniProtKB-KW"/>
</dbReference>
<keyword evidence="2" id="KW-0732">Signal</keyword>
<dbReference type="PROSITE" id="PS51272">
    <property type="entry name" value="SLH"/>
    <property type="match status" value="1"/>
</dbReference>
<dbReference type="Pfam" id="PF01841">
    <property type="entry name" value="Transglut_core"/>
    <property type="match status" value="1"/>
</dbReference>
<evidence type="ECO:0000256" key="2">
    <source>
        <dbReference type="SAM" id="SignalP"/>
    </source>
</evidence>
<dbReference type="PANTHER" id="PTHR46333">
    <property type="entry name" value="CYTOKINESIS PROTEIN 3"/>
    <property type="match status" value="1"/>
</dbReference>
<dbReference type="InterPro" id="IPR052557">
    <property type="entry name" value="CAP/Cytokinesis_protein"/>
</dbReference>
<feature type="domain" description="SLH" evidence="3">
    <location>
        <begin position="1011"/>
        <end position="1074"/>
    </location>
</feature>
<protein>
    <submittedName>
        <fullName evidence="4">Endo-1,4-beta-xylanase A</fullName>
    </submittedName>
</protein>
<sequence length="1195" mass="137542">MKKFLHYTIAASLVVPATVAFVGEPMQASAKTTTIGDLPATSTTTNVANTYKELERLIDVRLINRESRFELHFNRGSNTSLAIKDVKKHIENYIADTFNFKEAQPYVGWSIKDFDIETIDSEQKMTFVVKPTFYTTLSQEKDVDKEIKAISNEIITASMTDFEKTLAIYEYIAKFDLTKDRTKTDAQSPYTLLKDKRGTSRAFALVALRLLEYNDIPVKVINGEILGDVNDNLDVNHFWNLVYLNGSWYHLDSALGAGYTGQTESFPYEHFLLSDATMQTSHQWIGYSTLPATNTQYEKYRYWKKMQLANKHLIYINGEDLRDELGVDTTILQGYRVKDFVYDDVNNWIYFIGQSHGNYLYKIRPDGERFEIVSRDRGKSIAIEEVKRKDKPSEYRLVYERASGGKQTTKIEPQAEVDKREAEVIEKLILRLPTKPNVRQIAEVRAKYNLLPIEARKYLSFEASMRWAAAQAELTPAQNQAADIAVQIAMLEELKPSFRTDVEAARDAYTNLSSAQQKDVYNYRDLERAEKQVQDNLSLVLRLDRDIEKLDVDVTAYQDNVMRYMERLNDMTFAQQVLVVKDRELFDKKREVLKHIAIAADFDYRVEMLEENDPRIVDKVHALRKLYDDIHVVQDRNIKRYDRLITLEKYIKKLQSDVAKWQGDVDALYVHYQEVLSDATKVVSDAFVRNTIDYREVYDKMKTSEQTIVKATETKLTEMEEWAKQTFRTAEVKDIETEIDKLSIDLREIEERMKPVLESYYKLSQNEQLSVKNYKKLIDLEKWVVYKKDINAVIDKIAKITKVSGWAAFKNATYEARFAYDNLSDYAKSKISNYSDLTAAEKKIKEGNPDEPTIEKPKPPISSKDKVEVNGTETPLGYTFKLTNDIVRDTISSEGIKDLELRAGGTTIAIKSGSANERLALLSEAEVNLSIIKDHAVTLDVTLLTGNQKRQLKTFDDYITITLPTSSVMADNYDKVMLNDDGNNFASLPFLDEGNRIILKPRTIGSYYVKDYFANFTDLRTTNYADAIDFLANRYIVHGATPTTYKPNALLTRAQFSRMVARSLDIMNTPTAPTNFVDVKGKDFEQEVMALQKFAIIKGSTPDYFNPYANLTRQQGLVMMKRLLESLNFTLDYDGYAPYLDDWHLLSAEAQEAYIALEHLDLINVDDGKFYPGQYLKRDEMAHMLRQTLQEAELY</sequence>
<accession>A0A078M6P6</accession>
<dbReference type="PANTHER" id="PTHR46333:SF2">
    <property type="entry name" value="CYTOKINESIS PROTEIN 3"/>
    <property type="match status" value="1"/>
</dbReference>
<feature type="chain" id="PRO_5039287492" evidence="2">
    <location>
        <begin position="23"/>
        <end position="1195"/>
    </location>
</feature>
<gene>
    <name evidence="4" type="primary">xynA1</name>
    <name evidence="4" type="ORF">BN1050_01081</name>
</gene>
<keyword evidence="4" id="KW-0858">Xylan degradation</keyword>
<evidence type="ECO:0000259" key="3">
    <source>
        <dbReference type="PROSITE" id="PS51272"/>
    </source>
</evidence>
<keyword evidence="4" id="KW-0326">Glycosidase</keyword>
<dbReference type="SUPFAM" id="SSF54001">
    <property type="entry name" value="Cysteine proteinases"/>
    <property type="match status" value="1"/>
</dbReference>
<keyword evidence="4" id="KW-0119">Carbohydrate metabolism</keyword>
<dbReference type="SMART" id="SM00460">
    <property type="entry name" value="TGc"/>
    <property type="match status" value="1"/>
</dbReference>
<dbReference type="InterPro" id="IPR002931">
    <property type="entry name" value="Transglutaminase-like"/>
</dbReference>
<feature type="signal peptide" evidence="2">
    <location>
        <begin position="1"/>
        <end position="22"/>
    </location>
</feature>
<organism evidence="4">
    <name type="scientific">Metalysinibacillus saudimassiliensis</name>
    <dbReference type="NCBI Taxonomy" id="1461583"/>
    <lineage>
        <taxon>Bacteria</taxon>
        <taxon>Bacillati</taxon>
        <taxon>Bacillota</taxon>
        <taxon>Bacilli</taxon>
        <taxon>Bacillales</taxon>
        <taxon>Caryophanaceae</taxon>
        <taxon>Metalysinibacillus</taxon>
    </lineage>
</organism>
<proteinExistence type="predicted"/>
<name>A0A078M6P6_9BACL</name>
<dbReference type="Pfam" id="PF00395">
    <property type="entry name" value="SLH"/>
    <property type="match status" value="2"/>
</dbReference>
<reference evidence="4" key="1">
    <citation type="submission" date="2014-07" db="EMBL/GenBank/DDBJ databases">
        <authorList>
            <person name="Urmite Genomes Urmite Genomes"/>
        </authorList>
    </citation>
    <scope>NUCLEOTIDE SEQUENCE</scope>
    <source>
        <strain evidence="4">13S34_air</strain>
    </source>
</reference>
<dbReference type="AlphaFoldDB" id="A0A078M6P6"/>
<dbReference type="GO" id="GO:0005737">
    <property type="term" value="C:cytoplasm"/>
    <property type="evidence" value="ECO:0007669"/>
    <property type="project" value="TreeGrafter"/>
</dbReference>
<dbReference type="PATRIC" id="fig|1461583.4.peg.1042"/>
<dbReference type="GO" id="GO:0045493">
    <property type="term" value="P:xylan catabolic process"/>
    <property type="evidence" value="ECO:0007669"/>
    <property type="project" value="UniProtKB-KW"/>
</dbReference>
<dbReference type="HOGENOM" id="CLU_271351_0_0_9"/>